<dbReference type="RefSeq" id="WP_091296344.1">
    <property type="nucleotide sequence ID" value="NZ_FOCE01000001.1"/>
</dbReference>
<dbReference type="Proteomes" id="UP000198761">
    <property type="component" value="Unassembled WGS sequence"/>
</dbReference>
<name>A0A1H7ZHP1_9RHOB</name>
<accession>A0A1H7ZHP1</accession>
<sequence length="170" mass="17619">MKRIAIIALAAVVAASGASASVTNPGKAQIAAQLGLDASEYSSTELSLIAKARKDADHKAEAFYLSHTNREVRDAVGQVNPGKAQIAAQLGLDPAEFTSAELSLIAMAREDGDHQAEAFYLSHTNRQSPEDASIVTPAKAQIAAQLGVDASAYTSAQLAQLSAARSVADE</sequence>
<reference evidence="2 3" key="1">
    <citation type="submission" date="2016-10" db="EMBL/GenBank/DDBJ databases">
        <authorList>
            <person name="de Groot N.N."/>
        </authorList>
    </citation>
    <scope>NUCLEOTIDE SEQUENCE [LARGE SCALE GENOMIC DNA]</scope>
    <source>
        <strain evidence="2 3">DSM 3857</strain>
    </source>
</reference>
<feature type="chain" id="PRO_5011628565" description="DUF4142 domain-containing protein" evidence="1">
    <location>
        <begin position="21"/>
        <end position="170"/>
    </location>
</feature>
<dbReference type="AlphaFoldDB" id="A0A1H7ZHP1"/>
<keyword evidence="1" id="KW-0732">Signal</keyword>
<proteinExistence type="predicted"/>
<evidence type="ECO:0000256" key="1">
    <source>
        <dbReference type="SAM" id="SignalP"/>
    </source>
</evidence>
<feature type="signal peptide" evidence="1">
    <location>
        <begin position="1"/>
        <end position="20"/>
    </location>
</feature>
<evidence type="ECO:0008006" key="4">
    <source>
        <dbReference type="Google" id="ProtNLM"/>
    </source>
</evidence>
<evidence type="ECO:0000313" key="3">
    <source>
        <dbReference type="Proteomes" id="UP000198761"/>
    </source>
</evidence>
<organism evidence="2 3">
    <name type="scientific">Gemmobacter aquatilis</name>
    <dbReference type="NCBI Taxonomy" id="933059"/>
    <lineage>
        <taxon>Bacteria</taxon>
        <taxon>Pseudomonadati</taxon>
        <taxon>Pseudomonadota</taxon>
        <taxon>Alphaproteobacteria</taxon>
        <taxon>Rhodobacterales</taxon>
        <taxon>Paracoccaceae</taxon>
        <taxon>Gemmobacter</taxon>
    </lineage>
</organism>
<keyword evidence="3" id="KW-1185">Reference proteome</keyword>
<dbReference type="EMBL" id="FOCE01000001">
    <property type="protein sequence ID" value="SEM57846.1"/>
    <property type="molecule type" value="Genomic_DNA"/>
</dbReference>
<protein>
    <recommendedName>
        <fullName evidence="4">DUF4142 domain-containing protein</fullName>
    </recommendedName>
</protein>
<dbReference type="OrthoDB" id="7875143at2"/>
<gene>
    <name evidence="2" type="ORF">SAMN04488103_101532</name>
</gene>
<evidence type="ECO:0000313" key="2">
    <source>
        <dbReference type="EMBL" id="SEM57846.1"/>
    </source>
</evidence>